<name>A0A2N5HMF4_9BACI</name>
<feature type="transmembrane region" description="Helical" evidence="1">
    <location>
        <begin position="74"/>
        <end position="94"/>
    </location>
</feature>
<proteinExistence type="predicted"/>
<keyword evidence="1" id="KW-1133">Transmembrane helix</keyword>
<sequence length="218" mass="24040">MHLFDLRRLLMMVIGNLCIGMAVSLLRLSHFGTDPFSTMNLGVSGFLEVSFGVYQLIFNLFILIIQFIFARHAIGLGTIVNMVGIGFISDFLVYGYHELFGSSPLFVTRSIFLLISVVIVGIGVAFYMTADLGISPWDAMPLVIQKISHNKIPFVLARMMADILGVVIGFSFGAIVGVATVIMAFGIGPLVQYFRKHLAEPLLRNHHKALPVSIHLNK</sequence>
<feature type="transmembrane region" description="Helical" evidence="1">
    <location>
        <begin position="46"/>
        <end position="68"/>
    </location>
</feature>
<comment type="caution">
    <text evidence="2">The sequence shown here is derived from an EMBL/GenBank/DDBJ whole genome shotgun (WGS) entry which is preliminary data.</text>
</comment>
<dbReference type="Proteomes" id="UP000234950">
    <property type="component" value="Unassembled WGS sequence"/>
</dbReference>
<protein>
    <submittedName>
        <fullName evidence="2">Membrane protein</fullName>
    </submittedName>
</protein>
<feature type="transmembrane region" description="Helical" evidence="1">
    <location>
        <begin position="6"/>
        <end position="26"/>
    </location>
</feature>
<gene>
    <name evidence="2" type="ORF">CVD27_07145</name>
</gene>
<dbReference type="InterPro" id="IPR038750">
    <property type="entry name" value="YczE/YyaS-like"/>
</dbReference>
<reference evidence="2 3" key="1">
    <citation type="submission" date="2017-11" db="EMBL/GenBank/DDBJ databases">
        <title>Comparitive Functional Genomics of Dry Heat Resistant strains isolated from the Viking Spacecraft.</title>
        <authorList>
            <person name="Seuylemezian A."/>
            <person name="Cooper K."/>
            <person name="Vaishampayan P."/>
        </authorList>
    </citation>
    <scope>NUCLEOTIDE SEQUENCE [LARGE SCALE GENOMIC DNA]</scope>
    <source>
        <strain evidence="2 3">V32-6</strain>
    </source>
</reference>
<keyword evidence="1" id="KW-0812">Transmembrane</keyword>
<keyword evidence="3" id="KW-1185">Reference proteome</keyword>
<dbReference type="PANTHER" id="PTHR40078">
    <property type="entry name" value="INTEGRAL MEMBRANE PROTEIN-RELATED"/>
    <property type="match status" value="1"/>
</dbReference>
<evidence type="ECO:0000313" key="2">
    <source>
        <dbReference type="EMBL" id="PLS06696.1"/>
    </source>
</evidence>
<dbReference type="OrthoDB" id="9814474at2"/>
<accession>A0A2N5HMF4</accession>
<evidence type="ECO:0000256" key="1">
    <source>
        <dbReference type="SAM" id="Phobius"/>
    </source>
</evidence>
<keyword evidence="1" id="KW-0472">Membrane</keyword>
<organism evidence="2 3">
    <name type="scientific">Neobacillus cucumis</name>
    <dbReference type="NCBI Taxonomy" id="1740721"/>
    <lineage>
        <taxon>Bacteria</taxon>
        <taxon>Bacillati</taxon>
        <taxon>Bacillota</taxon>
        <taxon>Bacilli</taxon>
        <taxon>Bacillales</taxon>
        <taxon>Bacillaceae</taxon>
        <taxon>Neobacillus</taxon>
    </lineage>
</organism>
<dbReference type="PANTHER" id="PTHR40078:SF1">
    <property type="entry name" value="INTEGRAL MEMBRANE PROTEIN"/>
    <property type="match status" value="1"/>
</dbReference>
<dbReference type="AlphaFoldDB" id="A0A2N5HMF4"/>
<dbReference type="EMBL" id="PGVE01000031">
    <property type="protein sequence ID" value="PLS06696.1"/>
    <property type="molecule type" value="Genomic_DNA"/>
</dbReference>
<feature type="transmembrane region" description="Helical" evidence="1">
    <location>
        <begin position="163"/>
        <end position="187"/>
    </location>
</feature>
<feature type="transmembrane region" description="Helical" evidence="1">
    <location>
        <begin position="106"/>
        <end position="128"/>
    </location>
</feature>
<dbReference type="Pfam" id="PF19700">
    <property type="entry name" value="DUF6198"/>
    <property type="match status" value="1"/>
</dbReference>
<evidence type="ECO:0000313" key="3">
    <source>
        <dbReference type="Proteomes" id="UP000234950"/>
    </source>
</evidence>